<dbReference type="PROSITE" id="PS50005">
    <property type="entry name" value="TPR"/>
    <property type="match status" value="1"/>
</dbReference>
<comment type="caution">
    <text evidence="3">The sequence shown here is derived from an EMBL/GenBank/DDBJ whole genome shotgun (WGS) entry which is preliminary data.</text>
</comment>
<dbReference type="InterPro" id="IPR012338">
    <property type="entry name" value="Beta-lactam/transpept-like"/>
</dbReference>
<dbReference type="SUPFAM" id="SSF56601">
    <property type="entry name" value="beta-lactamase/transpeptidase-like"/>
    <property type="match status" value="1"/>
</dbReference>
<dbReference type="GO" id="GO:0016787">
    <property type="term" value="F:hydrolase activity"/>
    <property type="evidence" value="ECO:0007669"/>
    <property type="project" value="UniProtKB-KW"/>
</dbReference>
<dbReference type="Gene3D" id="3.40.710.10">
    <property type="entry name" value="DD-peptidase/beta-lactamase superfamily"/>
    <property type="match status" value="1"/>
</dbReference>
<evidence type="ECO:0000313" key="3">
    <source>
        <dbReference type="EMBL" id="MFN2974227.1"/>
    </source>
</evidence>
<dbReference type="Pfam" id="PF00144">
    <property type="entry name" value="Beta-lactamase"/>
    <property type="match status" value="1"/>
</dbReference>
<feature type="repeat" description="TPR" evidence="1">
    <location>
        <begin position="407"/>
        <end position="440"/>
    </location>
</feature>
<dbReference type="Proteomes" id="UP001634747">
    <property type="component" value="Unassembled WGS sequence"/>
</dbReference>
<keyword evidence="4" id="KW-1185">Reference proteome</keyword>
<dbReference type="PROSITE" id="PS50293">
    <property type="entry name" value="TPR_REGION"/>
    <property type="match status" value="1"/>
</dbReference>
<dbReference type="InterPro" id="IPR001466">
    <property type="entry name" value="Beta-lactam-related"/>
</dbReference>
<dbReference type="InterPro" id="IPR019734">
    <property type="entry name" value="TPR_rpt"/>
</dbReference>
<dbReference type="EMBL" id="JBJYXY010000001">
    <property type="protein sequence ID" value="MFN2974227.1"/>
    <property type="molecule type" value="Genomic_DNA"/>
</dbReference>
<keyword evidence="3" id="KW-0378">Hydrolase</keyword>
<evidence type="ECO:0000313" key="4">
    <source>
        <dbReference type="Proteomes" id="UP001634747"/>
    </source>
</evidence>
<dbReference type="SMART" id="SM00028">
    <property type="entry name" value="TPR"/>
    <property type="match status" value="1"/>
</dbReference>
<proteinExistence type="predicted"/>
<dbReference type="Pfam" id="PF00515">
    <property type="entry name" value="TPR_1"/>
    <property type="match status" value="1"/>
</dbReference>
<reference evidence="3 4" key="1">
    <citation type="submission" date="2024-12" db="EMBL/GenBank/DDBJ databases">
        <authorList>
            <person name="Lee Y."/>
        </authorList>
    </citation>
    <scope>NUCLEOTIDE SEQUENCE [LARGE SCALE GENOMIC DNA]</scope>
    <source>
        <strain evidence="3 4">03SUJ4</strain>
    </source>
</reference>
<feature type="domain" description="Beta-lactamase-related" evidence="2">
    <location>
        <begin position="16"/>
        <end position="325"/>
    </location>
</feature>
<dbReference type="PANTHER" id="PTHR46825">
    <property type="entry name" value="D-ALANYL-D-ALANINE-CARBOXYPEPTIDASE/ENDOPEPTIDASE AMPH"/>
    <property type="match status" value="1"/>
</dbReference>
<gene>
    <name evidence="3" type="ORF">ACK2TP_00485</name>
</gene>
<evidence type="ECO:0000256" key="1">
    <source>
        <dbReference type="PROSITE-ProRule" id="PRU00339"/>
    </source>
</evidence>
<dbReference type="RefSeq" id="WP_263414203.1">
    <property type="nucleotide sequence ID" value="NZ_BAABBH010000001.1"/>
</dbReference>
<dbReference type="InterPro" id="IPR050491">
    <property type="entry name" value="AmpC-like"/>
</dbReference>
<dbReference type="SUPFAM" id="SSF48452">
    <property type="entry name" value="TPR-like"/>
    <property type="match status" value="1"/>
</dbReference>
<keyword evidence="1" id="KW-0802">TPR repeat</keyword>
<name>A0ABW9KGK1_9BACT</name>
<dbReference type="PANTHER" id="PTHR46825:SF8">
    <property type="entry name" value="BETA-LACTAMASE-RELATED"/>
    <property type="match status" value="1"/>
</dbReference>
<evidence type="ECO:0000259" key="2">
    <source>
        <dbReference type="Pfam" id="PF00144"/>
    </source>
</evidence>
<dbReference type="Gene3D" id="1.25.40.10">
    <property type="entry name" value="Tetratricopeptide repeat domain"/>
    <property type="match status" value="1"/>
</dbReference>
<accession>A0ABW9KGK1</accession>
<dbReference type="InterPro" id="IPR011990">
    <property type="entry name" value="TPR-like_helical_dom_sf"/>
</dbReference>
<organism evidence="3 4">
    <name type="scientific">Terriglobus aquaticus</name>
    <dbReference type="NCBI Taxonomy" id="940139"/>
    <lineage>
        <taxon>Bacteria</taxon>
        <taxon>Pseudomonadati</taxon>
        <taxon>Acidobacteriota</taxon>
        <taxon>Terriglobia</taxon>
        <taxon>Terriglobales</taxon>
        <taxon>Acidobacteriaceae</taxon>
        <taxon>Terriglobus</taxon>
    </lineage>
</organism>
<protein>
    <submittedName>
        <fullName evidence="3">Serine hydrolase</fullName>
    </submittedName>
</protein>
<sequence length="454" mass="48791">MNHAGQLFVSSDRSDALSIAIIKAGQVEFFHFGTTEPGKQVRPTNSSVYEIGSITKLFTSLLLAHAVLDGKLGLEDDIRRYLPGEYPNLSFGGSPVRIIDLADTTSALPDNLPDFHAVTAHVPEQDKAFALAKALNSYTEANMLQDLHTISLQGKPGLEPRHSNLAAELLGYILSRVYGESFATLLRAKIQAPLGMGNGVRADSPARMVQGYDLHHVAMPQSNQSAVLAAGGLRFSVADMAKFLQTELAPAAEPIRLTQKPAFGNVETGAVGLGWQISRNVEGALKLNASGGTFGSASYVELYPERGYGIVLLANRSGDTEERLYQLADTLFAAVEGTPALDALKADLTRTHYGDVDGSVQRTRSRFPRLTLSEAYVNNWGGGLLGTDPKAALALFQSNVARWPQSSNAFDSLGEGYAQNGKPTEAIAAYRKALELNPKNHEASDSLRSLLSHQ</sequence>